<proteinExistence type="predicted"/>
<reference evidence="1 2" key="1">
    <citation type="journal article" date="2012" name="Genet. Mol. Biol.">
        <title>Analysis of 16S rRNA and mxaF genes revealing insights into Methylobacterium niche-specific plant association.</title>
        <authorList>
            <person name="Dourado M.N."/>
            <person name="Andreote F.D."/>
            <person name="Dini-Andreote F."/>
            <person name="Conti R."/>
            <person name="Araujo J.M."/>
            <person name="Araujo W.L."/>
        </authorList>
    </citation>
    <scope>NUCLEOTIDE SEQUENCE [LARGE SCALE GENOMIC DNA]</scope>
    <source>
        <strain evidence="1 2">SR1.6/6</strain>
    </source>
</reference>
<dbReference type="OrthoDB" id="361944at2"/>
<evidence type="ECO:0000313" key="2">
    <source>
        <dbReference type="Proteomes" id="UP000012488"/>
    </source>
</evidence>
<accession>A0A6B9FSJ4</accession>
<dbReference type="EMBL" id="CP043538">
    <property type="protein sequence ID" value="QGY05012.1"/>
    <property type="molecule type" value="Genomic_DNA"/>
</dbReference>
<evidence type="ECO:0000313" key="1">
    <source>
        <dbReference type="EMBL" id="QGY05012.1"/>
    </source>
</evidence>
<dbReference type="InterPro" id="IPR025528">
    <property type="entry name" value="BrnA_antitoxin"/>
</dbReference>
<protein>
    <submittedName>
        <fullName evidence="1">BrnA antitoxin family protein</fullName>
    </submittedName>
</protein>
<sequence>MSESRGVTHRSSVEAAIKSDLTRVDAHVITPEEYDEIPKLTDAMLARADFYIGDRLVRRDPPDRMDGPVVIGLLPEVVAHFRAQGPGWQARINAVLMETIERERGEIPR</sequence>
<name>A0A6B9FSJ4_9HYPH</name>
<gene>
    <name evidence="1" type="ORF">MMSR116_26265</name>
</gene>
<dbReference type="KEGG" id="mmes:MMSR116_26265"/>
<dbReference type="Proteomes" id="UP000012488">
    <property type="component" value="Chromosome"/>
</dbReference>
<reference evidence="1 2" key="2">
    <citation type="journal article" date="2013" name="Genome Announc.">
        <title>Draft Genome Sequence of Methylobacterium mesophilicum Strain SR1.6/6, Isolated from Citrus sinensis.</title>
        <authorList>
            <person name="Marinho Almeida D."/>
            <person name="Dini-Andreote F."/>
            <person name="Camargo Neves A.A."/>
            <person name="Juca Ramos R.T."/>
            <person name="Andreote F.D."/>
            <person name="Carneiro A.R."/>
            <person name="Oliveira de Souza Lima A."/>
            <person name="Caracciolo Gomes de Sa P.H."/>
            <person name="Ribeiro Barbosa M.S."/>
            <person name="Araujo W.L."/>
            <person name="Silva A."/>
        </authorList>
    </citation>
    <scope>NUCLEOTIDE SEQUENCE [LARGE SCALE GENOMIC DNA]</scope>
    <source>
        <strain evidence="1 2">SR1.6/6</strain>
    </source>
</reference>
<dbReference type="Pfam" id="PF14384">
    <property type="entry name" value="BrnA_antitoxin"/>
    <property type="match status" value="1"/>
</dbReference>
<organism evidence="1 2">
    <name type="scientific">Methylobacterium mesophilicum SR1.6/6</name>
    <dbReference type="NCBI Taxonomy" id="908290"/>
    <lineage>
        <taxon>Bacteria</taxon>
        <taxon>Pseudomonadati</taxon>
        <taxon>Pseudomonadota</taxon>
        <taxon>Alphaproteobacteria</taxon>
        <taxon>Hyphomicrobiales</taxon>
        <taxon>Methylobacteriaceae</taxon>
        <taxon>Methylobacterium</taxon>
    </lineage>
</organism>
<dbReference type="AlphaFoldDB" id="A0A6B9FSJ4"/>